<feature type="region of interest" description="Disordered" evidence="5">
    <location>
        <begin position="352"/>
        <end position="395"/>
    </location>
</feature>
<dbReference type="Gene3D" id="2.60.120.10">
    <property type="entry name" value="Jelly Rolls"/>
    <property type="match status" value="1"/>
</dbReference>
<evidence type="ECO:0000313" key="7">
    <source>
        <dbReference type="EMBL" id="ODV91297.1"/>
    </source>
</evidence>
<feature type="compositionally biased region" description="Polar residues" evidence="5">
    <location>
        <begin position="111"/>
        <end position="132"/>
    </location>
</feature>
<name>A0A1E4THW2_9ASCO</name>
<protein>
    <recommendedName>
        <fullName evidence="6">Mif2/CENP-C cupin domain-containing protein</fullName>
    </recommendedName>
</protein>
<keyword evidence="4" id="KW-0539">Nucleus</keyword>
<dbReference type="PANTHER" id="PTHR16684">
    <property type="entry name" value="CENTROMERE PROTEIN C"/>
    <property type="match status" value="1"/>
</dbReference>
<feature type="compositionally biased region" description="Polar residues" evidence="5">
    <location>
        <begin position="94"/>
        <end position="103"/>
    </location>
</feature>
<dbReference type="InterPro" id="IPR025974">
    <property type="entry name" value="Mif2/CENP-C_cupin"/>
</dbReference>
<dbReference type="AlphaFoldDB" id="A0A1E4THW2"/>
<accession>A0A1E4THW2</accession>
<dbReference type="Pfam" id="PF11699">
    <property type="entry name" value="CENP-C_C"/>
    <property type="match status" value="1"/>
</dbReference>
<feature type="compositionally biased region" description="Polar residues" evidence="5">
    <location>
        <begin position="377"/>
        <end position="389"/>
    </location>
</feature>
<dbReference type="GO" id="GO:0051315">
    <property type="term" value="P:attachment of mitotic spindle microtubules to kinetochore"/>
    <property type="evidence" value="ECO:0007669"/>
    <property type="project" value="TreeGrafter"/>
</dbReference>
<evidence type="ECO:0000256" key="3">
    <source>
        <dbReference type="ARBA" id="ARBA00023125"/>
    </source>
</evidence>
<feature type="region of interest" description="Disordered" evidence="5">
    <location>
        <begin position="652"/>
        <end position="671"/>
    </location>
</feature>
<feature type="compositionally biased region" description="Polar residues" evidence="5">
    <location>
        <begin position="55"/>
        <end position="68"/>
    </location>
</feature>
<dbReference type="InterPro" id="IPR011051">
    <property type="entry name" value="RmlC_Cupin_sf"/>
</dbReference>
<dbReference type="GO" id="GO:0005634">
    <property type="term" value="C:nucleus"/>
    <property type="evidence" value="ECO:0007669"/>
    <property type="project" value="UniProtKB-SubCell"/>
</dbReference>
<feature type="compositionally biased region" description="Polar residues" evidence="5">
    <location>
        <begin position="318"/>
        <end position="332"/>
    </location>
</feature>
<evidence type="ECO:0000256" key="5">
    <source>
        <dbReference type="SAM" id="MobiDB-lite"/>
    </source>
</evidence>
<proteinExistence type="inferred from homology"/>
<feature type="region of interest" description="Disordered" evidence="5">
    <location>
        <begin position="286"/>
        <end position="335"/>
    </location>
</feature>
<evidence type="ECO:0000313" key="8">
    <source>
        <dbReference type="Proteomes" id="UP000095023"/>
    </source>
</evidence>
<dbReference type="Proteomes" id="UP000095023">
    <property type="component" value="Unassembled WGS sequence"/>
</dbReference>
<dbReference type="GO" id="GO:0000776">
    <property type="term" value="C:kinetochore"/>
    <property type="evidence" value="ECO:0007669"/>
    <property type="project" value="InterPro"/>
</dbReference>
<comment type="similarity">
    <text evidence="2">Belongs to the CENP-C/MIF2 family.</text>
</comment>
<gene>
    <name evidence="7" type="ORF">CANCADRAFT_122287</name>
</gene>
<feature type="compositionally biased region" description="Polar residues" evidence="5">
    <location>
        <begin position="199"/>
        <end position="209"/>
    </location>
</feature>
<feature type="region of interest" description="Disordered" evidence="5">
    <location>
        <begin position="1"/>
        <end position="159"/>
    </location>
</feature>
<evidence type="ECO:0000256" key="2">
    <source>
        <dbReference type="ARBA" id="ARBA00010291"/>
    </source>
</evidence>
<feature type="compositionally biased region" description="Polar residues" evidence="5">
    <location>
        <begin position="291"/>
        <end position="300"/>
    </location>
</feature>
<feature type="compositionally biased region" description="Basic residues" evidence="5">
    <location>
        <begin position="1"/>
        <end position="12"/>
    </location>
</feature>
<dbReference type="OrthoDB" id="1939643at2759"/>
<organism evidence="7 8">
    <name type="scientific">Tortispora caseinolytica NRRL Y-17796</name>
    <dbReference type="NCBI Taxonomy" id="767744"/>
    <lineage>
        <taxon>Eukaryota</taxon>
        <taxon>Fungi</taxon>
        <taxon>Dikarya</taxon>
        <taxon>Ascomycota</taxon>
        <taxon>Saccharomycotina</taxon>
        <taxon>Trigonopsidomycetes</taxon>
        <taxon>Trigonopsidales</taxon>
        <taxon>Trigonopsidaceae</taxon>
        <taxon>Tortispora</taxon>
    </lineage>
</organism>
<evidence type="ECO:0000256" key="1">
    <source>
        <dbReference type="ARBA" id="ARBA00004123"/>
    </source>
</evidence>
<feature type="compositionally biased region" description="Low complexity" evidence="5">
    <location>
        <begin position="301"/>
        <end position="310"/>
    </location>
</feature>
<dbReference type="GO" id="GO:0019237">
    <property type="term" value="F:centromeric DNA binding"/>
    <property type="evidence" value="ECO:0007669"/>
    <property type="project" value="InterPro"/>
</dbReference>
<feature type="region of interest" description="Disordered" evidence="5">
    <location>
        <begin position="171"/>
        <end position="225"/>
    </location>
</feature>
<dbReference type="GO" id="GO:0051455">
    <property type="term" value="P:spindle attachment to meiosis I kinetochore"/>
    <property type="evidence" value="ECO:0007669"/>
    <property type="project" value="TreeGrafter"/>
</dbReference>
<dbReference type="EMBL" id="KV453842">
    <property type="protein sequence ID" value="ODV91297.1"/>
    <property type="molecule type" value="Genomic_DNA"/>
</dbReference>
<comment type="subcellular location">
    <subcellularLocation>
        <location evidence="1">Nucleus</location>
    </subcellularLocation>
</comment>
<feature type="domain" description="Mif2/CENP-C cupin" evidence="6">
    <location>
        <begin position="556"/>
        <end position="637"/>
    </location>
</feature>
<dbReference type="InterPro" id="IPR028386">
    <property type="entry name" value="CENP-C/Mif2/cnp3"/>
</dbReference>
<dbReference type="PANTHER" id="PTHR16684:SF11">
    <property type="entry name" value="CENTROMERE PROTEIN C"/>
    <property type="match status" value="1"/>
</dbReference>
<keyword evidence="8" id="KW-1185">Reference proteome</keyword>
<feature type="compositionally biased region" description="Polar residues" evidence="5">
    <location>
        <begin position="352"/>
        <end position="369"/>
    </location>
</feature>
<dbReference type="InterPro" id="IPR014710">
    <property type="entry name" value="RmlC-like_jellyroll"/>
</dbReference>
<feature type="compositionally biased region" description="Basic and acidic residues" evidence="5">
    <location>
        <begin position="38"/>
        <end position="48"/>
    </location>
</feature>
<evidence type="ECO:0000259" key="6">
    <source>
        <dbReference type="Pfam" id="PF11699"/>
    </source>
</evidence>
<feature type="compositionally biased region" description="Polar residues" evidence="5">
    <location>
        <begin position="171"/>
        <end position="189"/>
    </location>
</feature>
<evidence type="ECO:0000256" key="4">
    <source>
        <dbReference type="ARBA" id="ARBA00023242"/>
    </source>
</evidence>
<sequence>MPASRTKNRRTGAPRPAMHFALGEEGRRTGWKAPVNVPKDDYGLESLKDYFSPQGRKSTASTVESNSPGLVIVHKPMPSPNTPTNRATPKVAPSKQSSLSRVTPFTAPRPVSNSTNELETSTINNGPNSVDRSSALRKRQLPASHPVTSPDKYDTPTSFKVDVSNLDAYSLQSNASDKENNAQTSSAEMSETPVRASQIRRSSLANSRKSFGKNGIESAESSAVLNTERITTQNNDLSEPQPAPEPAAVDLITDDVASDHLDPQNDEFNEPDNILEDLSVNNDELEVEEVPTQNSYVPTTQSQLSVQSSVADTDEQNDNTADISDSVSTQPAAQPDIEEHDSLINDNDYQENVSNETTSQSTFASTPATQRHEPQTPGLTTGGTNSPATLGSERTPLSMRNSVATPVHRSLGQLIGVRKFSKAETGGAHGLRRSSRHHNAPVKFWKNERIEYDLIQENNVPVPIVREVIHIESPMPKPRKRKTVPPKRNTATRQKLDPAEIELAFNDAENNYMEDGSVTTSVKSFYNPEVMSMKSIAFAKGSVSYEFNDTDVGVARTYEDDGFIAGGYMALKPQGFKAGRSTKLDSMFFCVLTGAVQVSMEDTVFVATPGCSFWIPRNHVYSLQSMSSEMSELFYVHGTNTMDNIENPLQASETANEKTKRGVGQAKKVAA</sequence>
<keyword evidence="3" id="KW-0238">DNA-binding</keyword>
<reference evidence="8" key="1">
    <citation type="submission" date="2016-02" db="EMBL/GenBank/DDBJ databases">
        <title>Comparative genomics of biotechnologically important yeasts.</title>
        <authorList>
            <consortium name="DOE Joint Genome Institute"/>
            <person name="Riley R."/>
            <person name="Haridas S."/>
            <person name="Wolfe K.H."/>
            <person name="Lopes M.R."/>
            <person name="Hittinger C.T."/>
            <person name="Goker M."/>
            <person name="Salamov A."/>
            <person name="Wisecaver J."/>
            <person name="Long T.M."/>
            <person name="Aerts A.L."/>
            <person name="Barry K."/>
            <person name="Choi C."/>
            <person name="Clum A."/>
            <person name="Coughlan A.Y."/>
            <person name="Deshpande S."/>
            <person name="Douglass A.P."/>
            <person name="Hanson S.J."/>
            <person name="Klenk H.-P."/>
            <person name="Labutti K."/>
            <person name="Lapidus A."/>
            <person name="Lindquist E."/>
            <person name="Lipzen A."/>
            <person name="Meier-Kolthoff J.P."/>
            <person name="Ohm R.A."/>
            <person name="Otillar R.P."/>
            <person name="Pangilinan J."/>
            <person name="Peng Y."/>
            <person name="Rokas A."/>
            <person name="Rosa C.A."/>
            <person name="Scheuner C."/>
            <person name="Sibirny A.A."/>
            <person name="Slot J.C."/>
            <person name="Stielow J.B."/>
            <person name="Sun H."/>
            <person name="Kurtzman C.P."/>
            <person name="Blackwell M."/>
            <person name="Jeffries T.W."/>
            <person name="Grigoriev I.V."/>
        </authorList>
    </citation>
    <scope>NUCLEOTIDE SEQUENCE [LARGE SCALE GENOMIC DNA]</scope>
    <source>
        <strain evidence="8">NRRL Y-17796</strain>
    </source>
</reference>
<dbReference type="SUPFAM" id="SSF51182">
    <property type="entry name" value="RmlC-like cupins"/>
    <property type="match status" value="1"/>
</dbReference>
<dbReference type="GO" id="GO:0051382">
    <property type="term" value="P:kinetochore assembly"/>
    <property type="evidence" value="ECO:0007669"/>
    <property type="project" value="InterPro"/>
</dbReference>